<name>A0AAV4M4U7_CAEEX</name>
<dbReference type="EMBL" id="BPLR01019403">
    <property type="protein sequence ID" value="GIX67477.1"/>
    <property type="molecule type" value="Genomic_DNA"/>
</dbReference>
<evidence type="ECO:0000313" key="1">
    <source>
        <dbReference type="EMBL" id="GIX67477.1"/>
    </source>
</evidence>
<protein>
    <submittedName>
        <fullName evidence="1">Uncharacterized protein</fullName>
    </submittedName>
</protein>
<gene>
    <name evidence="1" type="ORF">CEXT_478931</name>
</gene>
<proteinExistence type="predicted"/>
<organism evidence="1 2">
    <name type="scientific">Caerostris extrusa</name>
    <name type="common">Bark spider</name>
    <name type="synonym">Caerostris bankana</name>
    <dbReference type="NCBI Taxonomy" id="172846"/>
    <lineage>
        <taxon>Eukaryota</taxon>
        <taxon>Metazoa</taxon>
        <taxon>Ecdysozoa</taxon>
        <taxon>Arthropoda</taxon>
        <taxon>Chelicerata</taxon>
        <taxon>Arachnida</taxon>
        <taxon>Araneae</taxon>
        <taxon>Araneomorphae</taxon>
        <taxon>Entelegynae</taxon>
        <taxon>Araneoidea</taxon>
        <taxon>Araneidae</taxon>
        <taxon>Caerostris</taxon>
    </lineage>
</organism>
<sequence length="72" mass="7853">MQCSDSSKTGICLFLKTLIKAKGERLITISTVIFARLLAASSNVESANIPQEMAVQIVKDISCEKFKIYVTG</sequence>
<keyword evidence="2" id="KW-1185">Reference proteome</keyword>
<reference evidence="1 2" key="1">
    <citation type="submission" date="2021-06" db="EMBL/GenBank/DDBJ databases">
        <title>Caerostris extrusa draft genome.</title>
        <authorList>
            <person name="Kono N."/>
            <person name="Arakawa K."/>
        </authorList>
    </citation>
    <scope>NUCLEOTIDE SEQUENCE [LARGE SCALE GENOMIC DNA]</scope>
</reference>
<dbReference type="AlphaFoldDB" id="A0AAV4M4U7"/>
<evidence type="ECO:0000313" key="2">
    <source>
        <dbReference type="Proteomes" id="UP001054945"/>
    </source>
</evidence>
<feature type="non-terminal residue" evidence="1">
    <location>
        <position position="72"/>
    </location>
</feature>
<comment type="caution">
    <text evidence="1">The sequence shown here is derived from an EMBL/GenBank/DDBJ whole genome shotgun (WGS) entry which is preliminary data.</text>
</comment>
<dbReference type="Proteomes" id="UP001054945">
    <property type="component" value="Unassembled WGS sequence"/>
</dbReference>
<accession>A0AAV4M4U7</accession>